<keyword evidence="2" id="KW-0812">Transmembrane</keyword>
<reference evidence="3 4" key="1">
    <citation type="submission" date="2016-12" db="EMBL/GenBank/DDBJ databases">
        <authorList>
            <person name="Song W.-J."/>
            <person name="Kurnit D.M."/>
        </authorList>
    </citation>
    <scope>NUCLEOTIDE SEQUENCE [LARGE SCALE GENOMIC DNA]</scope>
    <source>
        <strain evidence="3 4">DSM 43162</strain>
    </source>
</reference>
<evidence type="ECO:0008006" key="5">
    <source>
        <dbReference type="Google" id="ProtNLM"/>
    </source>
</evidence>
<feature type="region of interest" description="Disordered" evidence="1">
    <location>
        <begin position="345"/>
        <end position="372"/>
    </location>
</feature>
<sequence length="510" mass="53501">MWSCSVCGERTDPTDKFCSGCGTPISAPDQAATKRAEGHDPRAPQAGGVAPRADSGGPTSSEPRGAVKRPRHRRRRVIIAVSAAVAGLALITALLVMPAGGGVLRSATPKFPYESDPAAIAAAAGIEDFHPSGEELTDPDVGWGIHPEAPEARIFVKAYKAEDGHAGDLGGLRQLYEKGPEGRIEPILDGTTWIVAVDKDVATQTKISILESVRERIGGELVTFEGQTLDVTGSWKGAASDGTSSYTVEVEISFLPPDVQIIQGDVGHYRAQVTYPELQCGGTWESQLSRRDGVEFDEIIDYGLESCTRTARILLSDGGGGSLRMTIPGTTFSARLQRVGDIPAPAATAQSTPGSAGPTAADQSPQPYDPTSIAWPQVVTLDCSEAAAGPQVDIAATGDVTGDGYAEVFLVSQCGSSTSSWPQYLSVYDGLAGPGGPRRIATLLTDERGTDGRGLRQIQVSLTGSAATVRSVGYSETDSNCCPSVVVEDAFTWESGEVRHVYRHADTVGD</sequence>
<proteinExistence type="predicted"/>
<dbReference type="AlphaFoldDB" id="A0A1M7U1L5"/>
<keyword evidence="2" id="KW-1133">Transmembrane helix</keyword>
<organism evidence="3 4">
    <name type="scientific">Geodermatophilus obscurus</name>
    <dbReference type="NCBI Taxonomy" id="1861"/>
    <lineage>
        <taxon>Bacteria</taxon>
        <taxon>Bacillati</taxon>
        <taxon>Actinomycetota</taxon>
        <taxon>Actinomycetes</taxon>
        <taxon>Geodermatophilales</taxon>
        <taxon>Geodermatophilaceae</taxon>
        <taxon>Geodermatophilus</taxon>
    </lineage>
</organism>
<evidence type="ECO:0000256" key="2">
    <source>
        <dbReference type="SAM" id="Phobius"/>
    </source>
</evidence>
<dbReference type="EMBL" id="FRDM01000011">
    <property type="protein sequence ID" value="SHN76889.1"/>
    <property type="molecule type" value="Genomic_DNA"/>
</dbReference>
<evidence type="ECO:0000313" key="4">
    <source>
        <dbReference type="Proteomes" id="UP000184428"/>
    </source>
</evidence>
<evidence type="ECO:0000313" key="3">
    <source>
        <dbReference type="EMBL" id="SHN76889.1"/>
    </source>
</evidence>
<dbReference type="Proteomes" id="UP000184428">
    <property type="component" value="Unassembled WGS sequence"/>
</dbReference>
<protein>
    <recommendedName>
        <fullName evidence="5">Zinc-ribbon domain-containing protein</fullName>
    </recommendedName>
</protein>
<evidence type="ECO:0000256" key="1">
    <source>
        <dbReference type="SAM" id="MobiDB-lite"/>
    </source>
</evidence>
<keyword evidence="2" id="KW-0472">Membrane</keyword>
<feature type="region of interest" description="Disordered" evidence="1">
    <location>
        <begin position="1"/>
        <end position="72"/>
    </location>
</feature>
<accession>A0A1M7U1L5</accession>
<feature type="transmembrane region" description="Helical" evidence="2">
    <location>
        <begin position="77"/>
        <end position="97"/>
    </location>
</feature>
<gene>
    <name evidence="3" type="ORF">SAMN05660350_02454</name>
</gene>
<name>A0A1M7U1L5_9ACTN</name>
<feature type="compositionally biased region" description="Basic and acidic residues" evidence="1">
    <location>
        <begin position="32"/>
        <end position="42"/>
    </location>
</feature>